<dbReference type="STRING" id="1033810.HLPCO_002048"/>
<dbReference type="Gene3D" id="3.30.420.40">
    <property type="match status" value="2"/>
</dbReference>
<comment type="similarity">
    <text evidence="1 7 8">Belongs to the acetokinase family.</text>
</comment>
<dbReference type="PIRSF" id="PIRSF000722">
    <property type="entry name" value="Acetate_prop_kin"/>
    <property type="match status" value="1"/>
</dbReference>
<feature type="site" description="Transition state stabilizer" evidence="7">
    <location>
        <position position="237"/>
    </location>
</feature>
<protein>
    <recommendedName>
        <fullName evidence="7">Acetate kinase</fullName>
        <ecNumber evidence="7">2.7.2.1</ecNumber>
    </recommendedName>
    <alternativeName>
        <fullName evidence="7">Acetokinase</fullName>
    </alternativeName>
</protein>
<feature type="binding site" evidence="7">
    <location>
        <begin position="204"/>
        <end position="208"/>
    </location>
    <ligand>
        <name>ATP</name>
        <dbReference type="ChEBI" id="CHEBI:30616"/>
    </ligand>
</feature>
<evidence type="ECO:0000256" key="6">
    <source>
        <dbReference type="ARBA" id="ARBA00022840"/>
    </source>
</evidence>
<accession>U2FKR4</accession>
<reference evidence="9 10" key="2">
    <citation type="journal article" date="2013" name="PLoS ONE">
        <title>INDIGO - INtegrated Data Warehouse of MIcrobial GenOmes with Examples from the Red Sea Extremophiles.</title>
        <authorList>
            <person name="Alam I."/>
            <person name="Antunes A."/>
            <person name="Kamau A.A."/>
            <person name="Ba Alawi W."/>
            <person name="Kalkatawi M."/>
            <person name="Stingl U."/>
            <person name="Bajic V.B."/>
        </authorList>
    </citation>
    <scope>NUCLEOTIDE SEQUENCE [LARGE SCALE GENOMIC DNA]</scope>
    <source>
        <strain evidence="9 10">SSD-17B</strain>
    </source>
</reference>
<feature type="binding site" evidence="7">
    <location>
        <begin position="279"/>
        <end position="281"/>
    </location>
    <ligand>
        <name>ATP</name>
        <dbReference type="ChEBI" id="CHEBI:30616"/>
    </ligand>
</feature>
<dbReference type="InterPro" id="IPR043129">
    <property type="entry name" value="ATPase_NBD"/>
</dbReference>
<dbReference type="AlphaFoldDB" id="U2FKR4"/>
<dbReference type="InParanoid" id="U2FKR4"/>
<evidence type="ECO:0000313" key="9">
    <source>
        <dbReference type="EMBL" id="ERJ11809.1"/>
    </source>
</evidence>
<dbReference type="InterPro" id="IPR000890">
    <property type="entry name" value="Aliphatic_acid_kin_short-chain"/>
</dbReference>
<dbReference type="RefSeq" id="WP_008824569.1">
    <property type="nucleotide sequence ID" value="NZ_AFNU02000007.1"/>
</dbReference>
<dbReference type="InterPro" id="IPR004372">
    <property type="entry name" value="Ac/propionate_kinase"/>
</dbReference>
<dbReference type="GO" id="GO:0005737">
    <property type="term" value="C:cytoplasm"/>
    <property type="evidence" value="ECO:0007669"/>
    <property type="project" value="UniProtKB-SubCell"/>
</dbReference>
<evidence type="ECO:0000256" key="1">
    <source>
        <dbReference type="ARBA" id="ARBA00008748"/>
    </source>
</evidence>
<name>U2FKR4_9MOLU</name>
<reference evidence="9 10" key="1">
    <citation type="journal article" date="2011" name="J. Bacteriol.">
        <title>Genome sequence of Haloplasma contractile, an unusual contractile bacterium from a deep-sea anoxic brine lake.</title>
        <authorList>
            <person name="Antunes A."/>
            <person name="Alam I."/>
            <person name="El Dorry H."/>
            <person name="Siam R."/>
            <person name="Robertson A."/>
            <person name="Bajic V.B."/>
            <person name="Stingl U."/>
        </authorList>
    </citation>
    <scope>NUCLEOTIDE SEQUENCE [LARGE SCALE GENOMIC DNA]</scope>
    <source>
        <strain evidence="9 10">SSD-17B</strain>
    </source>
</reference>
<organism evidence="9 10">
    <name type="scientific">Haloplasma contractile SSD-17B</name>
    <dbReference type="NCBI Taxonomy" id="1033810"/>
    <lineage>
        <taxon>Bacteria</taxon>
        <taxon>Bacillati</taxon>
        <taxon>Mycoplasmatota</taxon>
        <taxon>Mollicutes</taxon>
        <taxon>Haloplasmatales</taxon>
        <taxon>Haloplasmataceae</taxon>
        <taxon>Haloplasma</taxon>
    </lineage>
</organism>
<evidence type="ECO:0000256" key="2">
    <source>
        <dbReference type="ARBA" id="ARBA00022679"/>
    </source>
</evidence>
<feature type="active site" description="Proton donor/acceptor" evidence="7">
    <location>
        <position position="146"/>
    </location>
</feature>
<keyword evidence="10" id="KW-1185">Reference proteome</keyword>
<feature type="site" description="Transition state stabilizer" evidence="7">
    <location>
        <position position="178"/>
    </location>
</feature>
<dbReference type="GO" id="GO:0008776">
    <property type="term" value="F:acetate kinase activity"/>
    <property type="evidence" value="ECO:0007669"/>
    <property type="project" value="UniProtKB-UniRule"/>
</dbReference>
<dbReference type="PROSITE" id="PS01076">
    <property type="entry name" value="ACETATE_KINASE_2"/>
    <property type="match status" value="1"/>
</dbReference>
<dbReference type="PROSITE" id="PS01075">
    <property type="entry name" value="ACETATE_KINASE_1"/>
    <property type="match status" value="1"/>
</dbReference>
<evidence type="ECO:0000256" key="3">
    <source>
        <dbReference type="ARBA" id="ARBA00022723"/>
    </source>
</evidence>
<dbReference type="Proteomes" id="UP000005707">
    <property type="component" value="Unassembled WGS sequence"/>
</dbReference>
<dbReference type="Pfam" id="PF00871">
    <property type="entry name" value="Acetate_kinase"/>
    <property type="match status" value="1"/>
</dbReference>
<dbReference type="GO" id="GO:0005524">
    <property type="term" value="F:ATP binding"/>
    <property type="evidence" value="ECO:0007669"/>
    <property type="project" value="UniProtKB-KW"/>
</dbReference>
<feature type="binding site" evidence="7">
    <location>
        <position position="380"/>
    </location>
    <ligand>
        <name>Mg(2+)</name>
        <dbReference type="ChEBI" id="CHEBI:18420"/>
    </ligand>
</feature>
<dbReference type="SUPFAM" id="SSF53067">
    <property type="entry name" value="Actin-like ATPase domain"/>
    <property type="match status" value="2"/>
</dbReference>
<feature type="binding site" evidence="7">
    <location>
        <begin position="327"/>
        <end position="331"/>
    </location>
    <ligand>
        <name>ATP</name>
        <dbReference type="ChEBI" id="CHEBI:30616"/>
    </ligand>
</feature>
<evidence type="ECO:0000256" key="7">
    <source>
        <dbReference type="HAMAP-Rule" id="MF_00020"/>
    </source>
</evidence>
<dbReference type="EC" id="2.7.2.1" evidence="7"/>
<dbReference type="NCBIfam" id="TIGR00016">
    <property type="entry name" value="ackA"/>
    <property type="match status" value="1"/>
</dbReference>
<sequence>MKKILSVNAGSSSLKFKLFEMPVETVITEGVIERIGSEEAGMTIKFNGEKVKKTLSIKDHNVAVELLISNLTDLGIIEDLNEIKGLGHRVVHGGEKFVDSAVINDRVLKDIDDLSDLAPLHNPANLTGINAFKRLLPDVPAVAVFDTSFHQTMDEEAYMYATPYEWYENYGVRKYGFHGTSHKYVSGRAASILGKEDAKVIVCHLGNGASLCAVDGGKSIDTSMGLTPLEGLVMGTRSGNIDPAVIEFIEKKENKTIKEITHDLNKKSGFLGISGISNDSRDIEEHAEKGHKRAKLAQDMFVRRICGYIAQYNLELEGADAICFTAGIGENSALVREEVMKRLAPLGVTINHDANKLRGEEKLISTEESSINCYIIPTDEELMIARDVVRLTNK</sequence>
<dbReference type="PRINTS" id="PR00471">
    <property type="entry name" value="ACETATEKNASE"/>
</dbReference>
<keyword evidence="7" id="KW-0460">Magnesium</keyword>
<keyword evidence="4 7" id="KW-0547">Nucleotide-binding</keyword>
<dbReference type="EMBL" id="AFNU02000007">
    <property type="protein sequence ID" value="ERJ11809.1"/>
    <property type="molecule type" value="Genomic_DNA"/>
</dbReference>
<comment type="caution">
    <text evidence="9">The sequence shown here is derived from an EMBL/GenBank/DDBJ whole genome shotgun (WGS) entry which is preliminary data.</text>
</comment>
<comment type="function">
    <text evidence="7">Catalyzes the formation of acetyl phosphate from acetate and ATP. Can also catalyze the reverse reaction.</text>
</comment>
<keyword evidence="3 7" id="KW-0479">Metal-binding</keyword>
<comment type="subcellular location">
    <subcellularLocation>
        <location evidence="7">Cytoplasm</location>
    </subcellularLocation>
</comment>
<feature type="binding site" evidence="7">
    <location>
        <position position="89"/>
    </location>
    <ligand>
        <name>substrate</name>
    </ligand>
</feature>
<dbReference type="eggNOG" id="COG0282">
    <property type="taxonomic scope" value="Bacteria"/>
</dbReference>
<keyword evidence="5 7" id="KW-0418">Kinase</keyword>
<feature type="binding site" evidence="7">
    <location>
        <position position="8"/>
    </location>
    <ligand>
        <name>Mg(2+)</name>
        <dbReference type="ChEBI" id="CHEBI:18420"/>
    </ligand>
</feature>
<dbReference type="PANTHER" id="PTHR21060">
    <property type="entry name" value="ACETATE KINASE"/>
    <property type="match status" value="1"/>
</dbReference>
<evidence type="ECO:0000256" key="5">
    <source>
        <dbReference type="ARBA" id="ARBA00022777"/>
    </source>
</evidence>
<dbReference type="CDD" id="cd24010">
    <property type="entry name" value="ASKHA_NBD_AcK_PK"/>
    <property type="match status" value="1"/>
</dbReference>
<keyword evidence="7" id="KW-0963">Cytoplasm</keyword>
<gene>
    <name evidence="7 9" type="primary">ackA</name>
    <name evidence="9" type="ORF">HLPCO_002048</name>
</gene>
<dbReference type="GO" id="GO:0006083">
    <property type="term" value="P:acetate metabolic process"/>
    <property type="evidence" value="ECO:0007669"/>
    <property type="project" value="TreeGrafter"/>
</dbReference>
<evidence type="ECO:0000256" key="4">
    <source>
        <dbReference type="ARBA" id="ARBA00022741"/>
    </source>
</evidence>
<comment type="pathway">
    <text evidence="7">Metabolic intermediate biosynthesis; acetyl-CoA biosynthesis; acetyl-CoA from acetate: step 1/2.</text>
</comment>
<dbReference type="UniPathway" id="UPA00340">
    <property type="reaction ID" value="UER00458"/>
</dbReference>
<keyword evidence="6 7" id="KW-0067">ATP-binding</keyword>
<evidence type="ECO:0000256" key="8">
    <source>
        <dbReference type="RuleBase" id="RU003835"/>
    </source>
</evidence>
<comment type="subunit">
    <text evidence="7">Homodimer.</text>
</comment>
<evidence type="ECO:0000313" key="10">
    <source>
        <dbReference type="Proteomes" id="UP000005707"/>
    </source>
</evidence>
<comment type="cofactor">
    <cofactor evidence="7">
        <name>Mg(2+)</name>
        <dbReference type="ChEBI" id="CHEBI:18420"/>
    </cofactor>
    <cofactor evidence="7">
        <name>Mn(2+)</name>
        <dbReference type="ChEBI" id="CHEBI:29035"/>
    </cofactor>
    <text evidence="7">Mg(2+). Can also accept Mn(2+).</text>
</comment>
<comment type="catalytic activity">
    <reaction evidence="7">
        <text>acetate + ATP = acetyl phosphate + ADP</text>
        <dbReference type="Rhea" id="RHEA:11352"/>
        <dbReference type="ChEBI" id="CHEBI:22191"/>
        <dbReference type="ChEBI" id="CHEBI:30089"/>
        <dbReference type="ChEBI" id="CHEBI:30616"/>
        <dbReference type="ChEBI" id="CHEBI:456216"/>
        <dbReference type="EC" id="2.7.2.1"/>
    </reaction>
</comment>
<dbReference type="OrthoDB" id="9802453at2"/>
<proteinExistence type="inferred from homology"/>
<dbReference type="HAMAP" id="MF_00020">
    <property type="entry name" value="Acetate_kinase"/>
    <property type="match status" value="1"/>
</dbReference>
<feature type="binding site" evidence="7">
    <location>
        <position position="15"/>
    </location>
    <ligand>
        <name>ATP</name>
        <dbReference type="ChEBI" id="CHEBI:30616"/>
    </ligand>
</feature>
<dbReference type="InterPro" id="IPR023865">
    <property type="entry name" value="Aliphatic_acid_kinase_CS"/>
</dbReference>
<keyword evidence="2 7" id="KW-0808">Transferase</keyword>
<dbReference type="GO" id="GO:0006085">
    <property type="term" value="P:acetyl-CoA biosynthetic process"/>
    <property type="evidence" value="ECO:0007669"/>
    <property type="project" value="UniProtKB-UniRule"/>
</dbReference>
<dbReference type="PANTHER" id="PTHR21060:SF15">
    <property type="entry name" value="ACETATE KINASE-RELATED"/>
    <property type="match status" value="1"/>
</dbReference>
<dbReference type="GO" id="GO:0000287">
    <property type="term" value="F:magnesium ion binding"/>
    <property type="evidence" value="ECO:0007669"/>
    <property type="project" value="UniProtKB-UniRule"/>
</dbReference>